<reference evidence="1 2" key="1">
    <citation type="submission" date="2020-10" db="EMBL/GenBank/DDBJ databases">
        <authorList>
            <person name="Sedaghatjoo S."/>
        </authorList>
    </citation>
    <scope>NUCLEOTIDE SEQUENCE [LARGE SCALE GENOMIC DNA]</scope>
    <source>
        <strain evidence="1 2">LLFL</strain>
    </source>
</reference>
<protein>
    <submittedName>
        <fullName evidence="1">Uncharacterized protein</fullName>
    </submittedName>
</protein>
<gene>
    <name evidence="1" type="ORF">JKILLFL_G7984</name>
</gene>
<sequence>ILICSNHFRRITLSKHRNLREIITVSNGTISSVQFRWQRWGTVNCRSINLRRIDRIDHAHRGD</sequence>
<proteinExistence type="predicted"/>
<dbReference type="Proteomes" id="UP000836404">
    <property type="component" value="Unassembled WGS sequence"/>
</dbReference>
<feature type="non-terminal residue" evidence="1">
    <location>
        <position position="1"/>
    </location>
</feature>
<dbReference type="EMBL" id="CAJHJF010001929">
    <property type="protein sequence ID" value="CAD6922571.1"/>
    <property type="molecule type" value="Genomic_DNA"/>
</dbReference>
<accession>A0A9N8QBS9</accession>
<name>A0A9N8QBS9_9BASI</name>
<keyword evidence="2" id="KW-1185">Reference proteome</keyword>
<evidence type="ECO:0000313" key="1">
    <source>
        <dbReference type="EMBL" id="CAD6922571.1"/>
    </source>
</evidence>
<evidence type="ECO:0000313" key="2">
    <source>
        <dbReference type="Proteomes" id="UP000836404"/>
    </source>
</evidence>
<organism evidence="1 2">
    <name type="scientific">Tilletia laevis</name>
    <dbReference type="NCBI Taxonomy" id="157183"/>
    <lineage>
        <taxon>Eukaryota</taxon>
        <taxon>Fungi</taxon>
        <taxon>Dikarya</taxon>
        <taxon>Basidiomycota</taxon>
        <taxon>Ustilaginomycotina</taxon>
        <taxon>Exobasidiomycetes</taxon>
        <taxon>Tilletiales</taxon>
        <taxon>Tilletiaceae</taxon>
        <taxon>Tilletia</taxon>
    </lineage>
</organism>
<dbReference type="AlphaFoldDB" id="A0A9N8QBS9"/>
<comment type="caution">
    <text evidence="1">The sequence shown here is derived from an EMBL/GenBank/DDBJ whole genome shotgun (WGS) entry which is preliminary data.</text>
</comment>